<organism evidence="3 4">
    <name type="scientific">Helicobacter fennelliae</name>
    <dbReference type="NCBI Taxonomy" id="215"/>
    <lineage>
        <taxon>Bacteria</taxon>
        <taxon>Pseudomonadati</taxon>
        <taxon>Campylobacterota</taxon>
        <taxon>Epsilonproteobacteria</taxon>
        <taxon>Campylobacterales</taxon>
        <taxon>Helicobacteraceae</taxon>
        <taxon>Helicobacter</taxon>
    </lineage>
</organism>
<evidence type="ECO:0000256" key="2">
    <source>
        <dbReference type="ARBA" id="ARBA00022679"/>
    </source>
</evidence>
<reference evidence="3 4" key="1">
    <citation type="submission" date="2018-06" db="EMBL/GenBank/DDBJ databases">
        <authorList>
            <consortium name="Pathogen Informatics"/>
            <person name="Doyle S."/>
        </authorList>
    </citation>
    <scope>NUCLEOTIDE SEQUENCE [LARGE SCALE GENOMIC DNA]</scope>
    <source>
        <strain evidence="3 4">NCTC13102</strain>
    </source>
</reference>
<keyword evidence="2 3" id="KW-0808">Transferase</keyword>
<protein>
    <submittedName>
        <fullName evidence="3">ADP-heptose:LPS heptosyltransferase</fullName>
    </submittedName>
</protein>
<dbReference type="AlphaFoldDB" id="A0A2X3DII3"/>
<dbReference type="SUPFAM" id="SSF53756">
    <property type="entry name" value="UDP-Glycosyltransferase/glycogen phosphorylase"/>
    <property type="match status" value="1"/>
</dbReference>
<dbReference type="RefSeq" id="WP_112058877.1">
    <property type="nucleotide sequence ID" value="NZ_UAWL01000006.1"/>
</dbReference>
<dbReference type="CDD" id="cd03789">
    <property type="entry name" value="GT9_LPS_heptosyltransferase"/>
    <property type="match status" value="1"/>
</dbReference>
<sequence>MKPSSLSHHIKRAIKPFAKSTFAILTKLFVRPIPPSKLLIIRTDAIGDYLLFRPFLSSIRETYPNYHITLLGNASYRDLALCFDRESIDTFLWFKPKSFSRNIMYRICFLYKLKKMRFTLCLNPMYSRDIATSILISYVNAPNKIAPLGDCVNSTPAQKTYFDRFYTQLTPCAPQVMFEFYRNMEFFTHAINLQTQPSPYINASTLPSLSSCFVDSAPLHAKSYSVLFIGASAAYRKWSIEHFAKIGSYLATHYHQHIIICGGIEDRANASHLQSLITNNTQSHNTKPQILNLAGKTSLTQLGSLVYNGNYLISNETGCAHLGTLLDTTIVIVVSNGNHLGRFIPYPKRLSDKYYPVFHRFIEDNFDKYEQLSNAFAYKSNLDINEIKPESIISIIDSTSQFLHKEQI</sequence>
<name>A0A2X3DII3_9HELI</name>
<gene>
    <name evidence="3" type="ORF">NCTC13102_01659</name>
</gene>
<dbReference type="GO" id="GO:0009244">
    <property type="term" value="P:lipopolysaccharide core region biosynthetic process"/>
    <property type="evidence" value="ECO:0007669"/>
    <property type="project" value="TreeGrafter"/>
</dbReference>
<dbReference type="GO" id="GO:0008713">
    <property type="term" value="F:ADP-heptose-lipopolysaccharide heptosyltransferase activity"/>
    <property type="evidence" value="ECO:0007669"/>
    <property type="project" value="TreeGrafter"/>
</dbReference>
<proteinExistence type="predicted"/>
<dbReference type="PANTHER" id="PTHR30160">
    <property type="entry name" value="TETRAACYLDISACCHARIDE 4'-KINASE-RELATED"/>
    <property type="match status" value="1"/>
</dbReference>
<dbReference type="InterPro" id="IPR051199">
    <property type="entry name" value="LPS_LOS_Heptosyltrfase"/>
</dbReference>
<dbReference type="EMBL" id="UAWL01000006">
    <property type="protein sequence ID" value="SQB99259.1"/>
    <property type="molecule type" value="Genomic_DNA"/>
</dbReference>
<evidence type="ECO:0000256" key="1">
    <source>
        <dbReference type="ARBA" id="ARBA00022676"/>
    </source>
</evidence>
<evidence type="ECO:0000313" key="3">
    <source>
        <dbReference type="EMBL" id="SQB99259.1"/>
    </source>
</evidence>
<dbReference type="Gene3D" id="3.40.50.2000">
    <property type="entry name" value="Glycogen Phosphorylase B"/>
    <property type="match status" value="2"/>
</dbReference>
<accession>A0A2X3DII3</accession>
<evidence type="ECO:0000313" key="4">
    <source>
        <dbReference type="Proteomes" id="UP000250166"/>
    </source>
</evidence>
<dbReference type="Pfam" id="PF01075">
    <property type="entry name" value="Glyco_transf_9"/>
    <property type="match status" value="1"/>
</dbReference>
<dbReference type="GO" id="GO:0005829">
    <property type="term" value="C:cytosol"/>
    <property type="evidence" value="ECO:0007669"/>
    <property type="project" value="TreeGrafter"/>
</dbReference>
<keyword evidence="1" id="KW-0328">Glycosyltransferase</keyword>
<dbReference type="InterPro" id="IPR002201">
    <property type="entry name" value="Glyco_trans_9"/>
</dbReference>
<dbReference type="PANTHER" id="PTHR30160:SF1">
    <property type="entry name" value="LIPOPOLYSACCHARIDE 1,2-N-ACETYLGLUCOSAMINETRANSFERASE-RELATED"/>
    <property type="match status" value="1"/>
</dbReference>
<dbReference type="Proteomes" id="UP000250166">
    <property type="component" value="Unassembled WGS sequence"/>
</dbReference>